<gene>
    <name evidence="1" type="ORF">POREN0001_1824</name>
</gene>
<protein>
    <submittedName>
        <fullName evidence="1">Uncharacterized protein</fullName>
    </submittedName>
</protein>
<dbReference type="AlphaFoldDB" id="C3JBT9"/>
<proteinExistence type="predicted"/>
<comment type="caution">
    <text evidence="1">The sequence shown here is derived from an EMBL/GenBank/DDBJ whole genome shotgun (WGS) entry which is preliminary data.</text>
</comment>
<dbReference type="Proteomes" id="UP000004295">
    <property type="component" value="Unassembled WGS sequence"/>
</dbReference>
<reference evidence="1 2" key="1">
    <citation type="submission" date="2009-04" db="EMBL/GenBank/DDBJ databases">
        <authorList>
            <person name="Sebastian Y."/>
            <person name="Madupu R."/>
            <person name="Durkin A.S."/>
            <person name="Torralba M."/>
            <person name="Methe B."/>
            <person name="Sutton G.G."/>
            <person name="Strausberg R.L."/>
            <person name="Nelson K.E."/>
        </authorList>
    </citation>
    <scope>NUCLEOTIDE SEQUENCE [LARGE SCALE GENOMIC DNA]</scope>
    <source>
        <strain evidence="2">ATCC 35406 / BCRC 14492 / JCM 8526 / NCTC 13058 / HG 370</strain>
    </source>
</reference>
<sequence>MFMLYGNCSKIFSKIRYNRFREGGCRLFCVFVAHSLQQGDE</sequence>
<evidence type="ECO:0000313" key="2">
    <source>
        <dbReference type="Proteomes" id="UP000004295"/>
    </source>
</evidence>
<dbReference type="EMBL" id="ACNN01000026">
    <property type="protein sequence ID" value="EEN82424.1"/>
    <property type="molecule type" value="Genomic_DNA"/>
</dbReference>
<accession>C3JBT9</accession>
<keyword evidence="2" id="KW-1185">Reference proteome</keyword>
<name>C3JBT9_POREA</name>
<organism evidence="1 2">
    <name type="scientific">Porphyromonas endodontalis (strain ATCC 35406 / DSM 24491 / JCM 8526 / CCUG 16442 / BCRC 14492 / NCTC 13058 / HG 370)</name>
    <name type="common">Bacteroides endodontalis</name>
    <dbReference type="NCBI Taxonomy" id="553175"/>
    <lineage>
        <taxon>Bacteria</taxon>
        <taxon>Pseudomonadati</taxon>
        <taxon>Bacteroidota</taxon>
        <taxon>Bacteroidia</taxon>
        <taxon>Bacteroidales</taxon>
        <taxon>Porphyromonadaceae</taxon>
        <taxon>Porphyromonas</taxon>
    </lineage>
</organism>
<evidence type="ECO:0000313" key="1">
    <source>
        <dbReference type="EMBL" id="EEN82424.1"/>
    </source>
</evidence>